<sequence length="101" mass="10830">MHATSPATDTRQLVLDGALSIYTAADTKPRLSSALQGAIALEIDLSGVEEFDCAGLQLLLATREQARRMDIDLHFRGVSPAISELLRLSGLGTTLLAEENH</sequence>
<dbReference type="InterPro" id="IPR058548">
    <property type="entry name" value="MlaB-like_STAS"/>
</dbReference>
<dbReference type="RefSeq" id="WP_037056486.1">
    <property type="nucleotide sequence ID" value="NZ_CP068551.1"/>
</dbReference>
<dbReference type="EMBL" id="LR130779">
    <property type="protein sequence ID" value="VDN62882.1"/>
    <property type="molecule type" value="Genomic_DNA"/>
</dbReference>
<proteinExistence type="predicted"/>
<reference evidence="1" key="1">
    <citation type="submission" date="2018-11" db="EMBL/GenBank/DDBJ databases">
        <authorList>
            <consortium name="Genoscope - CEA"/>
            <person name="William W."/>
        </authorList>
    </citation>
    <scope>NUCLEOTIDE SEQUENCE [LARGE SCALE GENOMIC DNA]</scope>
    <source>
        <strain evidence="1">T9AD</strain>
    </source>
</reference>
<gene>
    <name evidence="1" type="ORF">POT9AD_1902</name>
</gene>
<accession>A0A653B2T6</accession>
<dbReference type="Gene3D" id="3.30.750.24">
    <property type="entry name" value="STAS domain"/>
    <property type="match status" value="1"/>
</dbReference>
<dbReference type="AlphaFoldDB" id="A0A653B2T6"/>
<dbReference type="Pfam" id="PF13466">
    <property type="entry name" value="STAS_2"/>
    <property type="match status" value="1"/>
</dbReference>
<dbReference type="InterPro" id="IPR052746">
    <property type="entry name" value="MlaB_ABC_Transporter"/>
</dbReference>
<dbReference type="PANTHER" id="PTHR35849:SF2">
    <property type="entry name" value="BLR2341 PROTEIN"/>
    <property type="match status" value="1"/>
</dbReference>
<dbReference type="InterPro" id="IPR002645">
    <property type="entry name" value="STAS_dom"/>
</dbReference>
<dbReference type="CDD" id="cd07043">
    <property type="entry name" value="STAS_anti-anti-sigma_factors"/>
    <property type="match status" value="1"/>
</dbReference>
<dbReference type="OrthoDB" id="5816515at2"/>
<name>A0A653B2T6_ECTOL</name>
<dbReference type="SUPFAM" id="SSF52091">
    <property type="entry name" value="SpoIIaa-like"/>
    <property type="match status" value="1"/>
</dbReference>
<dbReference type="InterPro" id="IPR036513">
    <property type="entry name" value="STAS_dom_sf"/>
</dbReference>
<dbReference type="PANTHER" id="PTHR35849">
    <property type="entry name" value="BLR2341 PROTEIN"/>
    <property type="match status" value="1"/>
</dbReference>
<organism evidence="1">
    <name type="scientific">Ectopseudomonas oleovorans</name>
    <name type="common">Pseudomonas oleovorans</name>
    <dbReference type="NCBI Taxonomy" id="301"/>
    <lineage>
        <taxon>Bacteria</taxon>
        <taxon>Pseudomonadati</taxon>
        <taxon>Pseudomonadota</taxon>
        <taxon>Gammaproteobacteria</taxon>
        <taxon>Pseudomonadales</taxon>
        <taxon>Pseudomonadaceae</taxon>
        <taxon>Ectopseudomonas</taxon>
    </lineage>
</organism>
<dbReference type="PROSITE" id="PS50801">
    <property type="entry name" value="STAS"/>
    <property type="match status" value="1"/>
</dbReference>
<protein>
    <submittedName>
        <fullName evidence="1">Uncharacterized protein</fullName>
    </submittedName>
</protein>
<evidence type="ECO:0000313" key="1">
    <source>
        <dbReference type="EMBL" id="VDN62882.1"/>
    </source>
</evidence>